<proteinExistence type="predicted"/>
<evidence type="ECO:0000313" key="2">
    <source>
        <dbReference type="EMBL" id="PKY62867.1"/>
    </source>
</evidence>
<evidence type="ECO:0000256" key="1">
    <source>
        <dbReference type="SAM" id="MobiDB-lite"/>
    </source>
</evidence>
<accession>A0A2I1HVJ1</accession>
<organism evidence="2 3">
    <name type="scientific">Rhizophagus irregularis</name>
    <dbReference type="NCBI Taxonomy" id="588596"/>
    <lineage>
        <taxon>Eukaryota</taxon>
        <taxon>Fungi</taxon>
        <taxon>Fungi incertae sedis</taxon>
        <taxon>Mucoromycota</taxon>
        <taxon>Glomeromycotina</taxon>
        <taxon>Glomeromycetes</taxon>
        <taxon>Glomerales</taxon>
        <taxon>Glomeraceae</taxon>
        <taxon>Rhizophagus</taxon>
    </lineage>
</organism>
<gene>
    <name evidence="2" type="ORF">RhiirA4_490182</name>
</gene>
<reference evidence="2 3" key="1">
    <citation type="submission" date="2015-10" db="EMBL/GenBank/DDBJ databases">
        <title>Genome analyses suggest a sexual origin of heterokaryosis in a supposedly ancient asexual fungus.</title>
        <authorList>
            <person name="Ropars J."/>
            <person name="Sedzielewska K."/>
            <person name="Noel J."/>
            <person name="Charron P."/>
            <person name="Farinelli L."/>
            <person name="Marton T."/>
            <person name="Kruger M."/>
            <person name="Pelin A."/>
            <person name="Brachmann A."/>
            <person name="Corradi N."/>
        </authorList>
    </citation>
    <scope>NUCLEOTIDE SEQUENCE [LARGE SCALE GENOMIC DNA]</scope>
    <source>
        <strain evidence="2 3">A4</strain>
    </source>
</reference>
<protein>
    <submittedName>
        <fullName evidence="2">Uncharacterized protein</fullName>
    </submittedName>
</protein>
<evidence type="ECO:0000313" key="3">
    <source>
        <dbReference type="Proteomes" id="UP000234323"/>
    </source>
</evidence>
<feature type="region of interest" description="Disordered" evidence="1">
    <location>
        <begin position="161"/>
        <end position="182"/>
    </location>
</feature>
<comment type="caution">
    <text evidence="2">The sequence shown here is derived from an EMBL/GenBank/DDBJ whole genome shotgun (WGS) entry which is preliminary data.</text>
</comment>
<dbReference type="Proteomes" id="UP000234323">
    <property type="component" value="Unassembled WGS sequence"/>
</dbReference>
<name>A0A2I1HVJ1_9GLOM</name>
<dbReference type="AlphaFoldDB" id="A0A2I1HVJ1"/>
<dbReference type="EMBL" id="LLXI01008251">
    <property type="protein sequence ID" value="PKY62867.1"/>
    <property type="molecule type" value="Genomic_DNA"/>
</dbReference>
<feature type="compositionally biased region" description="Polar residues" evidence="1">
    <location>
        <begin position="167"/>
        <end position="182"/>
    </location>
</feature>
<keyword evidence="3" id="KW-1185">Reference proteome</keyword>
<sequence length="231" mass="27168">MSILNLGLQSVGLMRQKMGQEFEDLIEGCNSMEAILNSIFHRQSLKDRPFKTFEAATEQEIDNLWKSILQLDPDLNKDTTRQFKHVKNMTKFNEFYDHCCRKRHYFFEIKKCGNEFYNICLPLSGDKEMFEKISNFPDPMPGNDNHYMSFEDIYGKETDEKYHPSLKNKSNNNTADSNDSQLKPTQQYVRNVGLCVSCIECNKPRVLYSKYKVKQETIQKLRSFLETVDYS</sequence>
<dbReference type="VEuPathDB" id="FungiDB:RhiirA1_468222"/>